<dbReference type="CDD" id="cd00838">
    <property type="entry name" value="MPP_superfamily"/>
    <property type="match status" value="1"/>
</dbReference>
<dbReference type="RefSeq" id="WP_129580443.1">
    <property type="nucleotide sequence ID" value="NZ_CP012672.1"/>
</dbReference>
<dbReference type="Gene3D" id="3.60.21.10">
    <property type="match status" value="1"/>
</dbReference>
<dbReference type="Proteomes" id="UP000295497">
    <property type="component" value="Chromosome"/>
</dbReference>
<dbReference type="PANTHER" id="PTHR42850:SF2">
    <property type="entry name" value="BLL5683 PROTEIN"/>
    <property type="match status" value="1"/>
</dbReference>
<dbReference type="SUPFAM" id="SSF56300">
    <property type="entry name" value="Metallo-dependent phosphatases"/>
    <property type="match status" value="1"/>
</dbReference>
<name>A0A4P2R4C9_SORCE</name>
<dbReference type="PANTHER" id="PTHR42850">
    <property type="entry name" value="METALLOPHOSPHOESTERASE"/>
    <property type="match status" value="1"/>
</dbReference>
<protein>
    <submittedName>
        <fullName evidence="3">Protein phosphatase</fullName>
    </submittedName>
</protein>
<accession>A0A4P2R4C9</accession>
<dbReference type="GO" id="GO:0005737">
    <property type="term" value="C:cytoplasm"/>
    <property type="evidence" value="ECO:0007669"/>
    <property type="project" value="TreeGrafter"/>
</dbReference>
<dbReference type="AlphaFoldDB" id="A0A4P2R4C9"/>
<evidence type="ECO:0000313" key="4">
    <source>
        <dbReference type="Proteomes" id="UP000295497"/>
    </source>
</evidence>
<dbReference type="InterPro" id="IPR011152">
    <property type="entry name" value="Pesterase_MJ0912"/>
</dbReference>
<feature type="domain" description="Calcineurin-like phosphoesterase" evidence="2">
    <location>
        <begin position="1"/>
        <end position="181"/>
    </location>
</feature>
<gene>
    <name evidence="3" type="ORF">SOCE836_101480</name>
</gene>
<evidence type="ECO:0000256" key="1">
    <source>
        <dbReference type="ARBA" id="ARBA00008950"/>
    </source>
</evidence>
<proteinExistence type="inferred from homology"/>
<dbReference type="InterPro" id="IPR024654">
    <property type="entry name" value="Calcineurin-like_PHP_lpxH"/>
</dbReference>
<dbReference type="InterPro" id="IPR050126">
    <property type="entry name" value="Ap4A_hydrolase"/>
</dbReference>
<dbReference type="GO" id="GO:0016791">
    <property type="term" value="F:phosphatase activity"/>
    <property type="evidence" value="ECO:0007669"/>
    <property type="project" value="TreeGrafter"/>
</dbReference>
<dbReference type="EMBL" id="CP012672">
    <property type="protein sequence ID" value="AUX37910.1"/>
    <property type="molecule type" value="Genomic_DNA"/>
</dbReference>
<sequence length="242" mass="26354">MRVALISDIHGNEVALRAVLASIQAAGVDQVICLGDVATLGPRPRAILDMLRELGCPCILGNHDEFMLDPGLIRTYTEAPIVVDAVDWCRDQLSADDLDFLRTFQARLTIPLDDRATLLLFHGSPRSHMEDLLSSTPAEELDRRLDGHAATVMAGGHTHLQMLRQHRGALLVNPGSVGLPFKEYANGGPPTLLHHAEYAIVEARGGEVSVSLHRVPVDRDALRAAVSAWDNPMRGALLQQYA</sequence>
<evidence type="ECO:0000259" key="2">
    <source>
        <dbReference type="Pfam" id="PF12850"/>
    </source>
</evidence>
<comment type="similarity">
    <text evidence="1">Belongs to the metallophosphoesterase superfamily. YfcE family.</text>
</comment>
<dbReference type="InterPro" id="IPR029052">
    <property type="entry name" value="Metallo-depent_PP-like"/>
</dbReference>
<dbReference type="PIRSF" id="PIRSF000883">
    <property type="entry name" value="Pesterase_MJ0912"/>
    <property type="match status" value="1"/>
</dbReference>
<reference evidence="3 4" key="1">
    <citation type="submission" date="2015-09" db="EMBL/GenBank/DDBJ databases">
        <title>Sorangium comparison.</title>
        <authorList>
            <person name="Zaburannyi N."/>
            <person name="Bunk B."/>
            <person name="Overmann J."/>
            <person name="Mueller R."/>
        </authorList>
    </citation>
    <scope>NUCLEOTIDE SEQUENCE [LARGE SCALE GENOMIC DNA]</scope>
    <source>
        <strain evidence="3 4">So ce836</strain>
    </source>
</reference>
<evidence type="ECO:0000313" key="3">
    <source>
        <dbReference type="EMBL" id="AUX37910.1"/>
    </source>
</evidence>
<organism evidence="3 4">
    <name type="scientific">Sorangium cellulosum</name>
    <name type="common">Polyangium cellulosum</name>
    <dbReference type="NCBI Taxonomy" id="56"/>
    <lineage>
        <taxon>Bacteria</taxon>
        <taxon>Pseudomonadati</taxon>
        <taxon>Myxococcota</taxon>
        <taxon>Polyangia</taxon>
        <taxon>Polyangiales</taxon>
        <taxon>Polyangiaceae</taxon>
        <taxon>Sorangium</taxon>
    </lineage>
</organism>
<dbReference type="Pfam" id="PF12850">
    <property type="entry name" value="Metallophos_2"/>
    <property type="match status" value="1"/>
</dbReference>